<keyword evidence="2" id="KW-1185">Reference proteome</keyword>
<organism evidence="1 2">
    <name type="scientific">Roseateles oligotrophus</name>
    <dbReference type="NCBI Taxonomy" id="1769250"/>
    <lineage>
        <taxon>Bacteria</taxon>
        <taxon>Pseudomonadati</taxon>
        <taxon>Pseudomonadota</taxon>
        <taxon>Betaproteobacteria</taxon>
        <taxon>Burkholderiales</taxon>
        <taxon>Sphaerotilaceae</taxon>
        <taxon>Roseateles</taxon>
    </lineage>
</organism>
<dbReference type="InterPro" id="IPR021747">
    <property type="entry name" value="DUF3313"/>
</dbReference>
<comment type="caution">
    <text evidence="1">The sequence shown here is derived from an EMBL/GenBank/DDBJ whole genome shotgun (WGS) entry which is preliminary data.</text>
</comment>
<dbReference type="RefSeq" id="WP_263573031.1">
    <property type="nucleotide sequence ID" value="NZ_JAJIRN010000009.1"/>
</dbReference>
<evidence type="ECO:0000313" key="2">
    <source>
        <dbReference type="Proteomes" id="UP001209701"/>
    </source>
</evidence>
<proteinExistence type="predicted"/>
<sequence>MTITPPALTPKARPGFGSGFGSGVLRRIFLLALTASLFGCANMKPAPAAYLSSYEQLSPADKAAPSRSFVRPATKFDASNIELSQVEWVGHGPSALSAQEQQQLVSHLREQLSLGLADLGSAQAPTAAKADTKTKPTLLLRAGVTRAEVVSPTLNVVSTVFLFVPLDRGGAAVEIELLDAQTRQPVAALQSTHYAPMTEFKARFQRLAPAEYAVRQAALEFVEILRTAQ</sequence>
<reference evidence="1 2" key="1">
    <citation type="submission" date="2021-11" db="EMBL/GenBank/DDBJ databases">
        <authorList>
            <person name="Liang Q."/>
            <person name="Mou H."/>
            <person name="Liu Z."/>
        </authorList>
    </citation>
    <scope>NUCLEOTIDE SEQUENCE [LARGE SCALE GENOMIC DNA]</scope>
    <source>
        <strain evidence="1 2">CHU3</strain>
    </source>
</reference>
<dbReference type="Proteomes" id="UP001209701">
    <property type="component" value="Unassembled WGS sequence"/>
</dbReference>
<protein>
    <submittedName>
        <fullName evidence="1">DUF3313 domain-containing protein</fullName>
    </submittedName>
</protein>
<gene>
    <name evidence="1" type="ORF">LNV07_20385</name>
</gene>
<name>A0ABT2YK58_9BURK</name>
<dbReference type="EMBL" id="JAJIRN010000009">
    <property type="protein sequence ID" value="MCV2370446.1"/>
    <property type="molecule type" value="Genomic_DNA"/>
</dbReference>
<dbReference type="Pfam" id="PF11769">
    <property type="entry name" value="DUF3313"/>
    <property type="match status" value="1"/>
</dbReference>
<accession>A0ABT2YK58</accession>
<evidence type="ECO:0000313" key="1">
    <source>
        <dbReference type="EMBL" id="MCV2370446.1"/>
    </source>
</evidence>